<gene>
    <name evidence="2" type="ORF">DDZ16_04130</name>
</gene>
<accession>A0A2U2BCJ6</accession>
<dbReference type="InterPro" id="IPR036390">
    <property type="entry name" value="WH_DNA-bd_sf"/>
</dbReference>
<dbReference type="SUPFAM" id="SSF46785">
    <property type="entry name" value="Winged helix' DNA-binding domain"/>
    <property type="match status" value="1"/>
</dbReference>
<dbReference type="GO" id="GO:0005829">
    <property type="term" value="C:cytosol"/>
    <property type="evidence" value="ECO:0007669"/>
    <property type="project" value="TreeGrafter"/>
</dbReference>
<keyword evidence="3" id="KW-1185">Reference proteome</keyword>
<dbReference type="GO" id="GO:0003677">
    <property type="term" value="F:DNA binding"/>
    <property type="evidence" value="ECO:0007669"/>
    <property type="project" value="UniProtKB-KW"/>
</dbReference>
<proteinExistence type="predicted"/>
<dbReference type="NCBIfam" id="TIGR00738">
    <property type="entry name" value="rrf2_super"/>
    <property type="match status" value="1"/>
</dbReference>
<dbReference type="InterPro" id="IPR000944">
    <property type="entry name" value="Tscrpt_reg_Rrf2"/>
</dbReference>
<dbReference type="Proteomes" id="UP000244956">
    <property type="component" value="Unassembled WGS sequence"/>
</dbReference>
<dbReference type="PANTHER" id="PTHR33221">
    <property type="entry name" value="WINGED HELIX-TURN-HELIX TRANSCRIPTIONAL REGULATOR, RRF2 FAMILY"/>
    <property type="match status" value="1"/>
</dbReference>
<sequence length="147" mass="16917">MKFNTKTRYGLRAMIEIARETAEKGIFQKEISERQDLSNKYLDHIIYALKVAGLITNVKGKKSGYILTRPANEITILDINNAFERGICVIDCIDLNYQCERENFCSSKQFWQGLNDLILNYFKSTTLSDLLTRQIELEDIAGIEPTK</sequence>
<dbReference type="PANTHER" id="PTHR33221:SF5">
    <property type="entry name" value="HTH-TYPE TRANSCRIPTIONAL REGULATOR ISCR"/>
    <property type="match status" value="1"/>
</dbReference>
<dbReference type="AlphaFoldDB" id="A0A2U2BCJ6"/>
<organism evidence="2 3">
    <name type="scientific">Marinilabilia rubra</name>
    <dbReference type="NCBI Taxonomy" id="2162893"/>
    <lineage>
        <taxon>Bacteria</taxon>
        <taxon>Pseudomonadati</taxon>
        <taxon>Bacteroidota</taxon>
        <taxon>Bacteroidia</taxon>
        <taxon>Marinilabiliales</taxon>
        <taxon>Marinilabiliaceae</taxon>
        <taxon>Marinilabilia</taxon>
    </lineage>
</organism>
<comment type="caution">
    <text evidence="2">The sequence shown here is derived from an EMBL/GenBank/DDBJ whole genome shotgun (WGS) entry which is preliminary data.</text>
</comment>
<evidence type="ECO:0000313" key="2">
    <source>
        <dbReference type="EMBL" id="PWE00789.1"/>
    </source>
</evidence>
<dbReference type="InterPro" id="IPR036388">
    <property type="entry name" value="WH-like_DNA-bd_sf"/>
</dbReference>
<name>A0A2U2BCJ6_9BACT</name>
<dbReference type="Pfam" id="PF02082">
    <property type="entry name" value="Rrf2"/>
    <property type="match status" value="1"/>
</dbReference>
<dbReference type="EMBL" id="QEWP01000002">
    <property type="protein sequence ID" value="PWE00789.1"/>
    <property type="molecule type" value="Genomic_DNA"/>
</dbReference>
<dbReference type="GO" id="GO:0003700">
    <property type="term" value="F:DNA-binding transcription factor activity"/>
    <property type="evidence" value="ECO:0007669"/>
    <property type="project" value="TreeGrafter"/>
</dbReference>
<protein>
    <submittedName>
        <fullName evidence="2">Rrf2 family transcriptional regulator</fullName>
    </submittedName>
</protein>
<keyword evidence="1" id="KW-0238">DNA-binding</keyword>
<evidence type="ECO:0000313" key="3">
    <source>
        <dbReference type="Proteomes" id="UP000244956"/>
    </source>
</evidence>
<reference evidence="2 3" key="1">
    <citation type="submission" date="2018-05" db="EMBL/GenBank/DDBJ databases">
        <title>Marinilabilia rubrum sp. nov., isolated from saltern sediment.</title>
        <authorList>
            <person name="Zhang R."/>
        </authorList>
    </citation>
    <scope>NUCLEOTIDE SEQUENCE [LARGE SCALE GENOMIC DNA]</scope>
    <source>
        <strain evidence="2 3">WTE16</strain>
    </source>
</reference>
<evidence type="ECO:0000256" key="1">
    <source>
        <dbReference type="ARBA" id="ARBA00023125"/>
    </source>
</evidence>
<dbReference type="RefSeq" id="WP_109263160.1">
    <property type="nucleotide sequence ID" value="NZ_QEWP01000002.1"/>
</dbReference>
<dbReference type="PROSITE" id="PS51197">
    <property type="entry name" value="HTH_RRF2_2"/>
    <property type="match status" value="1"/>
</dbReference>
<dbReference type="Gene3D" id="1.10.10.10">
    <property type="entry name" value="Winged helix-like DNA-binding domain superfamily/Winged helix DNA-binding domain"/>
    <property type="match status" value="1"/>
</dbReference>
<dbReference type="OrthoDB" id="9808360at2"/>